<dbReference type="EMBL" id="KT246596">
    <property type="protein sequence ID" value="ALL40687.1"/>
    <property type="molecule type" value="mRNA"/>
</dbReference>
<organism evidence="1">
    <name type="scientific">Phakopsora pachyrhizi</name>
    <name type="common">Asian soybean rust disease fungus</name>
    <dbReference type="NCBI Taxonomy" id="170000"/>
    <lineage>
        <taxon>Eukaryota</taxon>
        <taxon>Fungi</taxon>
        <taxon>Dikarya</taxon>
        <taxon>Basidiomycota</taxon>
        <taxon>Pucciniomycotina</taxon>
        <taxon>Pucciniomycetes</taxon>
        <taxon>Pucciniales</taxon>
        <taxon>Phakopsoraceae</taxon>
        <taxon>Phakopsora</taxon>
    </lineage>
</organism>
<sequence length="55" mass="6243">MSRMGGSRKPMFVEPLFQIRITPRFNSTVVASSNRVNQPLAWLARGNRDRVLANV</sequence>
<dbReference type="AlphaFoldDB" id="A0A0S1MIH7"/>
<proteinExistence type="evidence at transcript level"/>
<reference evidence="1" key="1">
    <citation type="submission" date="2015-07" db="EMBL/GenBank/DDBJ databases">
        <title>Elucidating the P. pachyrhizi secretome and potential effectors.</title>
        <authorList>
            <person name="de Carvalho M.C.C.G."/>
            <person name="Nascimento L.C."/>
            <person name="Darben L.M."/>
            <person name="Polizel-Podanosqui A.M."/>
            <person name="Lopes-Caitar V.S."/>
            <person name="Rocha C.S."/>
            <person name="Qi M."/>
            <person name="Carazolle M."/>
            <person name="Kuwahara M.K."/>
            <person name="Pereira G.A.G."/>
            <person name="Abdelnoor R.V."/>
            <person name="Whitham S.A."/>
            <person name="Marcelino-Guimaraes F.C."/>
        </authorList>
    </citation>
    <scope>NUCLEOTIDE SEQUENCE</scope>
</reference>
<protein>
    <submittedName>
        <fullName evidence="1">Uncharacterized protein</fullName>
    </submittedName>
</protein>
<accession>A0A0S1MIH7</accession>
<name>A0A0S1MIH7_PHAPC</name>
<evidence type="ECO:0000313" key="1">
    <source>
        <dbReference type="EMBL" id="ALL40687.1"/>
    </source>
</evidence>